<dbReference type="Proteomes" id="UP000198302">
    <property type="component" value="Unassembled WGS sequence"/>
</dbReference>
<keyword evidence="2" id="KW-1185">Reference proteome</keyword>
<organism evidence="1 2">
    <name type="scientific">Flavobacterium hibernum</name>
    <dbReference type="NCBI Taxonomy" id="37752"/>
    <lineage>
        <taxon>Bacteria</taxon>
        <taxon>Pseudomonadati</taxon>
        <taxon>Bacteroidota</taxon>
        <taxon>Flavobacteriia</taxon>
        <taxon>Flavobacteriales</taxon>
        <taxon>Flavobacteriaceae</taxon>
        <taxon>Flavobacterium</taxon>
    </lineage>
</organism>
<gene>
    <name evidence="1" type="ORF">B0A73_16180</name>
</gene>
<comment type="caution">
    <text evidence="1">The sequence shown here is derived from an EMBL/GenBank/DDBJ whole genome shotgun (WGS) entry which is preliminary data.</text>
</comment>
<dbReference type="EMBL" id="MUGX01000023">
    <property type="protein sequence ID" value="OXA85550.1"/>
    <property type="molecule type" value="Genomic_DNA"/>
</dbReference>
<evidence type="ECO:0000313" key="1">
    <source>
        <dbReference type="EMBL" id="OXA85550.1"/>
    </source>
</evidence>
<protein>
    <submittedName>
        <fullName evidence="1">Uncharacterized protein</fullName>
    </submittedName>
</protein>
<reference evidence="1 2" key="1">
    <citation type="submission" date="2016-11" db="EMBL/GenBank/DDBJ databases">
        <title>Whole genomes of Flavobacteriaceae.</title>
        <authorList>
            <person name="Stine C."/>
            <person name="Li C."/>
            <person name="Tadesse D."/>
        </authorList>
    </citation>
    <scope>NUCLEOTIDE SEQUENCE [LARGE SCALE GENOMIC DNA]</scope>
    <source>
        <strain evidence="1 2">ATCC 51468</strain>
    </source>
</reference>
<dbReference type="RefSeq" id="WP_052480046.1">
    <property type="nucleotide sequence ID" value="NZ_JPRK01000002.1"/>
</dbReference>
<name>A0ABX4C0H4_9FLAO</name>
<evidence type="ECO:0000313" key="2">
    <source>
        <dbReference type="Proteomes" id="UP000198302"/>
    </source>
</evidence>
<sequence length="173" mass="18926">MKNKLLPFFIVLGAYSAYSLVLVGKIVPTSNSAQLEVFAENKGILIPQIKLKSSTDKAPIGSEIINSLLIFNKETVADVTPGYYYWYINKWSRILTAGEVSNGDGNVTFNPVTNQFTYIDTSGNIQPIDINGIVKENETITTLTNNGAGFYSYKNEAGTTSNINVVKDVIDNS</sequence>
<accession>A0ABX4C0H4</accession>
<proteinExistence type="predicted"/>